<dbReference type="Gene3D" id="3.60.15.10">
    <property type="entry name" value="Ribonuclease Z/Hydroxyacylglutathione hydrolase-like"/>
    <property type="match status" value="1"/>
</dbReference>
<feature type="domain" description="Metallo-beta-lactamase" evidence="1">
    <location>
        <begin position="91"/>
        <end position="283"/>
    </location>
</feature>
<proteinExistence type="predicted"/>
<dbReference type="RefSeq" id="WP_227181823.1">
    <property type="nucleotide sequence ID" value="NZ_JAJBZT010000011.1"/>
</dbReference>
<dbReference type="Proteomes" id="UP001165395">
    <property type="component" value="Unassembled WGS sequence"/>
</dbReference>
<dbReference type="SUPFAM" id="SSF56281">
    <property type="entry name" value="Metallo-hydrolase/oxidoreductase"/>
    <property type="match status" value="1"/>
</dbReference>
<dbReference type="PANTHER" id="PTHR15032">
    <property type="entry name" value="N-ACYL-PHOSPHATIDYLETHANOLAMINE-HYDROLYZING PHOSPHOLIPASE D"/>
    <property type="match status" value="1"/>
</dbReference>
<name>A0ABS8D9W3_9NEIS</name>
<evidence type="ECO:0000313" key="2">
    <source>
        <dbReference type="EMBL" id="MCB6185003.1"/>
    </source>
</evidence>
<keyword evidence="3" id="KW-1185">Reference proteome</keyword>
<gene>
    <name evidence="2" type="ORF">LIN78_15760</name>
</gene>
<dbReference type="PANTHER" id="PTHR15032:SF4">
    <property type="entry name" value="N-ACYL-PHOSPHATIDYLETHANOLAMINE-HYDROLYZING PHOSPHOLIPASE D"/>
    <property type="match status" value="1"/>
</dbReference>
<dbReference type="Pfam" id="PF12706">
    <property type="entry name" value="Lactamase_B_2"/>
    <property type="match status" value="1"/>
</dbReference>
<reference evidence="2" key="1">
    <citation type="submission" date="2021-10" db="EMBL/GenBank/DDBJ databases">
        <title>The complete genome sequence of Leeia sp. TBRC 13508.</title>
        <authorList>
            <person name="Charoenyingcharoen P."/>
            <person name="Yukphan P."/>
        </authorList>
    </citation>
    <scope>NUCLEOTIDE SEQUENCE</scope>
    <source>
        <strain evidence="2">TBRC 13508</strain>
    </source>
</reference>
<protein>
    <submittedName>
        <fullName evidence="2">MBL fold metallo-hydrolase</fullName>
    </submittedName>
</protein>
<organism evidence="2 3">
    <name type="scientific">Leeia speluncae</name>
    <dbReference type="NCBI Taxonomy" id="2884804"/>
    <lineage>
        <taxon>Bacteria</taxon>
        <taxon>Pseudomonadati</taxon>
        <taxon>Pseudomonadota</taxon>
        <taxon>Betaproteobacteria</taxon>
        <taxon>Neisseriales</taxon>
        <taxon>Leeiaceae</taxon>
        <taxon>Leeia</taxon>
    </lineage>
</organism>
<dbReference type="InterPro" id="IPR036866">
    <property type="entry name" value="RibonucZ/Hydroxyglut_hydro"/>
</dbReference>
<evidence type="ECO:0000259" key="1">
    <source>
        <dbReference type="Pfam" id="PF12706"/>
    </source>
</evidence>
<sequence>MDKINQTNNGPRPSKRIDAKYQNFYTKPSIGGWATLKLLWQFFRKPAYTVPQGQIPVTPLTKEQIEQAPELSAFRLGHSTILLKIQQKLWLTDPVFSKRASPFAWMGPKRFHQPPISIDALPAIEGVILSHNHYDHLDKEAVLALNKKVKYFLTPIGVGDHLEKWGIEKEKIRQLDWWESIHLSGVAFHATPAQHFSGRGLFDGDQTLWCSWSIFAENTSIFFSGDTGYFDGFKEIGNRLGPFDLTMIETGAYDDRWAFVHMKPEQTVQAHLDVKGKTLLPIHNGTFDLALHPWQEPFERVLVAASEKGVALSFPSMGEQFSITKPNMGSFWWRIVDQIKETKVPCRLRHALCKRGN</sequence>
<dbReference type="InterPro" id="IPR001279">
    <property type="entry name" value="Metallo-B-lactamas"/>
</dbReference>
<evidence type="ECO:0000313" key="3">
    <source>
        <dbReference type="Proteomes" id="UP001165395"/>
    </source>
</evidence>
<accession>A0ABS8D9W3</accession>
<comment type="caution">
    <text evidence="2">The sequence shown here is derived from an EMBL/GenBank/DDBJ whole genome shotgun (WGS) entry which is preliminary data.</text>
</comment>
<dbReference type="EMBL" id="JAJBZT010000011">
    <property type="protein sequence ID" value="MCB6185003.1"/>
    <property type="molecule type" value="Genomic_DNA"/>
</dbReference>